<dbReference type="PANTHER" id="PTHR43024:SF1">
    <property type="entry name" value="UDP-N-ACETYLMURAMOYL-TRIPEPTIDE--D-ALANYL-D-ALANINE LIGASE"/>
    <property type="match status" value="1"/>
</dbReference>
<keyword evidence="3 10" id="KW-0132">Cell division</keyword>
<dbReference type="Gene3D" id="3.40.1390.10">
    <property type="entry name" value="MurE/MurF, N-terminal domain"/>
    <property type="match status" value="1"/>
</dbReference>
<dbReference type="Gene3D" id="3.40.1190.10">
    <property type="entry name" value="Mur-like, catalytic domain"/>
    <property type="match status" value="1"/>
</dbReference>
<evidence type="ECO:0000259" key="14">
    <source>
        <dbReference type="Pfam" id="PF08245"/>
    </source>
</evidence>
<feature type="domain" description="Mur ligase N-terminal catalytic" evidence="12">
    <location>
        <begin position="21"/>
        <end position="72"/>
    </location>
</feature>
<evidence type="ECO:0000256" key="1">
    <source>
        <dbReference type="ARBA" id="ARBA00022490"/>
    </source>
</evidence>
<keyword evidence="8 10" id="KW-0131">Cell cycle</keyword>
<comment type="similarity">
    <text evidence="10">Belongs to the MurCDEF family. MurF subfamily.</text>
</comment>
<evidence type="ECO:0000256" key="4">
    <source>
        <dbReference type="ARBA" id="ARBA00022741"/>
    </source>
</evidence>
<evidence type="ECO:0000256" key="5">
    <source>
        <dbReference type="ARBA" id="ARBA00022840"/>
    </source>
</evidence>
<dbReference type="RefSeq" id="WP_354547525.1">
    <property type="nucleotide sequence ID" value="NZ_JBEPSD010000001.1"/>
</dbReference>
<dbReference type="EC" id="6.3.2.10" evidence="10 11"/>
<dbReference type="InterPro" id="IPR004101">
    <property type="entry name" value="Mur_ligase_C"/>
</dbReference>
<keyword evidence="9 10" id="KW-0961">Cell wall biogenesis/degradation</keyword>
<organism evidence="15 16">
    <name type="scientific">Rhodanobacter soli</name>
    <dbReference type="NCBI Taxonomy" id="590609"/>
    <lineage>
        <taxon>Bacteria</taxon>
        <taxon>Pseudomonadati</taxon>
        <taxon>Pseudomonadota</taxon>
        <taxon>Gammaproteobacteria</taxon>
        <taxon>Lysobacterales</taxon>
        <taxon>Rhodanobacteraceae</taxon>
        <taxon>Rhodanobacter</taxon>
    </lineage>
</organism>
<dbReference type="NCBIfam" id="TIGR01143">
    <property type="entry name" value="murF"/>
    <property type="match status" value="1"/>
</dbReference>
<dbReference type="InterPro" id="IPR000713">
    <property type="entry name" value="Mur_ligase_N"/>
</dbReference>
<evidence type="ECO:0000256" key="8">
    <source>
        <dbReference type="ARBA" id="ARBA00023306"/>
    </source>
</evidence>
<gene>
    <name evidence="10" type="primary">murF</name>
    <name evidence="15" type="ORF">ABIE04_001037</name>
</gene>
<feature type="domain" description="Mur ligase central" evidence="14">
    <location>
        <begin position="103"/>
        <end position="290"/>
    </location>
</feature>
<protein>
    <recommendedName>
        <fullName evidence="10 11">UDP-N-acetylmuramoyl-tripeptide--D-alanyl-D-alanine ligase</fullName>
        <ecNumber evidence="10 11">6.3.2.10</ecNumber>
    </recommendedName>
    <alternativeName>
        <fullName evidence="10">D-alanyl-D-alanine-adding enzyme</fullName>
    </alternativeName>
</protein>
<evidence type="ECO:0000313" key="16">
    <source>
        <dbReference type="Proteomes" id="UP001549251"/>
    </source>
</evidence>
<sequence>MMSLSAIAVWTHGRLLGSDAEITGVAIDTRKLRPGDLFVAIKGERADGHDYLGEAAARGAVAALVTRKVDSELPQVLVNDAELALGDLASAVRAQRDVRVVGITGSNGKTTVKTLVASILSRHGRTHVSAGNFNNELGLPLSLLSMPRDTEYAVFEMGAGKPGDIAYLAAIARPDIGLVTLIAPAHLARMGSIEGVAETKGALYQALPADGIAIINADDAFASFFGGLAGARRQLRFGLEQPADVGADIVEQRVDGSRFVLSTPQGDADVSLPLPGRHNIANALAATAVALALEVPLETIVAGLEQVPGVAGRLRRETMEGGWTLIDDSYNANPSSMAAAIDTLLLAGGERWLVLGDMAELGADARALHAGIGERARERGVDQLFAVGPFGVATVEAFGAGGEHFDDKATLIAALQAQLHAGVTCLVKGSRSAGMERVVAALGGHPGHADKNKGDASDAA</sequence>
<dbReference type="GO" id="GO:0047480">
    <property type="term" value="F:UDP-N-acetylmuramoyl-tripeptide-D-alanyl-D-alanine ligase activity"/>
    <property type="evidence" value="ECO:0007669"/>
    <property type="project" value="UniProtKB-EC"/>
</dbReference>
<evidence type="ECO:0000313" key="15">
    <source>
        <dbReference type="EMBL" id="MET4568710.1"/>
    </source>
</evidence>
<evidence type="ECO:0000256" key="11">
    <source>
        <dbReference type="RuleBase" id="RU004136"/>
    </source>
</evidence>
<name>A0ABV2PUK5_9GAMM</name>
<dbReference type="Proteomes" id="UP001549251">
    <property type="component" value="Unassembled WGS sequence"/>
</dbReference>
<dbReference type="InterPro" id="IPR036615">
    <property type="entry name" value="Mur_ligase_C_dom_sf"/>
</dbReference>
<dbReference type="InterPro" id="IPR035911">
    <property type="entry name" value="MurE/MurF_N"/>
</dbReference>
<keyword evidence="2 10" id="KW-0436">Ligase</keyword>
<dbReference type="Gene3D" id="3.90.190.20">
    <property type="entry name" value="Mur ligase, C-terminal domain"/>
    <property type="match status" value="1"/>
</dbReference>
<keyword evidence="16" id="KW-1185">Reference proteome</keyword>
<evidence type="ECO:0000256" key="7">
    <source>
        <dbReference type="ARBA" id="ARBA00022984"/>
    </source>
</evidence>
<evidence type="ECO:0000256" key="3">
    <source>
        <dbReference type="ARBA" id="ARBA00022618"/>
    </source>
</evidence>
<dbReference type="PANTHER" id="PTHR43024">
    <property type="entry name" value="UDP-N-ACETYLMURAMOYL-TRIPEPTIDE--D-ALANYL-D-ALANINE LIGASE"/>
    <property type="match status" value="1"/>
</dbReference>
<comment type="catalytic activity">
    <reaction evidence="10 11">
        <text>D-alanyl-D-alanine + UDP-N-acetyl-alpha-D-muramoyl-L-alanyl-gamma-D-glutamyl-meso-2,6-diaminopimelate + ATP = UDP-N-acetyl-alpha-D-muramoyl-L-alanyl-gamma-D-glutamyl-meso-2,6-diaminopimeloyl-D-alanyl-D-alanine + ADP + phosphate + H(+)</text>
        <dbReference type="Rhea" id="RHEA:28374"/>
        <dbReference type="ChEBI" id="CHEBI:15378"/>
        <dbReference type="ChEBI" id="CHEBI:30616"/>
        <dbReference type="ChEBI" id="CHEBI:43474"/>
        <dbReference type="ChEBI" id="CHEBI:57822"/>
        <dbReference type="ChEBI" id="CHEBI:61386"/>
        <dbReference type="ChEBI" id="CHEBI:83905"/>
        <dbReference type="ChEBI" id="CHEBI:456216"/>
        <dbReference type="EC" id="6.3.2.10"/>
    </reaction>
</comment>
<evidence type="ECO:0000256" key="10">
    <source>
        <dbReference type="HAMAP-Rule" id="MF_02019"/>
    </source>
</evidence>
<dbReference type="SUPFAM" id="SSF53623">
    <property type="entry name" value="MurD-like peptide ligases, catalytic domain"/>
    <property type="match status" value="1"/>
</dbReference>
<evidence type="ECO:0000256" key="9">
    <source>
        <dbReference type="ARBA" id="ARBA00023316"/>
    </source>
</evidence>
<accession>A0ABV2PUK5</accession>
<evidence type="ECO:0000259" key="12">
    <source>
        <dbReference type="Pfam" id="PF01225"/>
    </source>
</evidence>
<keyword evidence="5 10" id="KW-0067">ATP-binding</keyword>
<dbReference type="Pfam" id="PF01225">
    <property type="entry name" value="Mur_ligase"/>
    <property type="match status" value="1"/>
</dbReference>
<keyword evidence="4 10" id="KW-0547">Nucleotide-binding</keyword>
<dbReference type="InterPro" id="IPR005863">
    <property type="entry name" value="UDP-N-AcMur_synth"/>
</dbReference>
<dbReference type="InterPro" id="IPR051046">
    <property type="entry name" value="MurCDEF_CellWall_CoF430Synth"/>
</dbReference>
<comment type="subcellular location">
    <subcellularLocation>
        <location evidence="10 11">Cytoplasm</location>
    </subcellularLocation>
</comment>
<dbReference type="Pfam" id="PF02875">
    <property type="entry name" value="Mur_ligase_C"/>
    <property type="match status" value="1"/>
</dbReference>
<keyword evidence="1 10" id="KW-0963">Cytoplasm</keyword>
<reference evidence="15 16" key="1">
    <citation type="submission" date="2024-06" db="EMBL/GenBank/DDBJ databases">
        <title>Sorghum-associated microbial communities from plants grown in Nebraska, USA.</title>
        <authorList>
            <person name="Schachtman D."/>
        </authorList>
    </citation>
    <scope>NUCLEOTIDE SEQUENCE [LARGE SCALE GENOMIC DNA]</scope>
    <source>
        <strain evidence="15 16">1757</strain>
    </source>
</reference>
<keyword evidence="6 10" id="KW-0133">Cell shape</keyword>
<keyword evidence="7 10" id="KW-0573">Peptidoglycan synthesis</keyword>
<comment type="pathway">
    <text evidence="10 11">Cell wall biogenesis; peptidoglycan biosynthesis.</text>
</comment>
<dbReference type="InterPro" id="IPR036565">
    <property type="entry name" value="Mur-like_cat_sf"/>
</dbReference>
<proteinExistence type="inferred from homology"/>
<dbReference type="HAMAP" id="MF_02019">
    <property type="entry name" value="MurF"/>
    <property type="match status" value="1"/>
</dbReference>
<comment type="function">
    <text evidence="10 11">Involved in cell wall formation. Catalyzes the final step in the synthesis of UDP-N-acetylmuramoyl-pentapeptide, the precursor of murein.</text>
</comment>
<evidence type="ECO:0000256" key="2">
    <source>
        <dbReference type="ARBA" id="ARBA00022598"/>
    </source>
</evidence>
<evidence type="ECO:0000259" key="13">
    <source>
        <dbReference type="Pfam" id="PF02875"/>
    </source>
</evidence>
<feature type="binding site" evidence="10">
    <location>
        <begin position="105"/>
        <end position="111"/>
    </location>
    <ligand>
        <name>ATP</name>
        <dbReference type="ChEBI" id="CHEBI:30616"/>
    </ligand>
</feature>
<comment type="caution">
    <text evidence="15">The sequence shown here is derived from an EMBL/GenBank/DDBJ whole genome shotgun (WGS) entry which is preliminary data.</text>
</comment>
<feature type="domain" description="Mur ligase C-terminal" evidence="13">
    <location>
        <begin position="313"/>
        <end position="431"/>
    </location>
</feature>
<dbReference type="Pfam" id="PF08245">
    <property type="entry name" value="Mur_ligase_M"/>
    <property type="match status" value="1"/>
</dbReference>
<dbReference type="InterPro" id="IPR013221">
    <property type="entry name" value="Mur_ligase_cen"/>
</dbReference>
<dbReference type="SUPFAM" id="SSF63418">
    <property type="entry name" value="MurE/MurF N-terminal domain"/>
    <property type="match status" value="1"/>
</dbReference>
<evidence type="ECO:0000256" key="6">
    <source>
        <dbReference type="ARBA" id="ARBA00022960"/>
    </source>
</evidence>
<dbReference type="SUPFAM" id="SSF53244">
    <property type="entry name" value="MurD-like peptide ligases, peptide-binding domain"/>
    <property type="match status" value="1"/>
</dbReference>
<dbReference type="EMBL" id="JBEPSD010000001">
    <property type="protein sequence ID" value="MET4568710.1"/>
    <property type="molecule type" value="Genomic_DNA"/>
</dbReference>